<evidence type="ECO:0000313" key="1">
    <source>
        <dbReference type="EMBL" id="QUI21399.1"/>
    </source>
</evidence>
<proteinExistence type="predicted"/>
<organism evidence="1 2">
    <name type="scientific">Vallitalea pronyensis</name>
    <dbReference type="NCBI Taxonomy" id="1348613"/>
    <lineage>
        <taxon>Bacteria</taxon>
        <taxon>Bacillati</taxon>
        <taxon>Bacillota</taxon>
        <taxon>Clostridia</taxon>
        <taxon>Lachnospirales</taxon>
        <taxon>Vallitaleaceae</taxon>
        <taxon>Vallitalea</taxon>
    </lineage>
</organism>
<accession>A0A8J8MGY8</accession>
<evidence type="ECO:0000313" key="2">
    <source>
        <dbReference type="Proteomes" id="UP000683246"/>
    </source>
</evidence>
<dbReference type="NCBIfam" id="TIGR02837">
    <property type="entry name" value="spore_II_R"/>
    <property type="match status" value="1"/>
</dbReference>
<sequence length="245" mass="28039">MKVNRMRVLSRRGLYRTYILSILLVVLMVSAVVYDYEKNASKAAVLEGISDSLIRFHVIANSDTDEDQRLKLQVRDAVLDKMTGILSESKNIEETRQLIYDHMDSMKDIASGIITDYGYAYSVNISLKLEQFPLKAYGDIILPPGKYEALLIEIGEAKGKNWWCVMFPPLCFVDVTRGVVPEATKETLKNVLTDEEYKTVVIADAKEDVPVKVKFKFLEWLNFNKKKQQEPDSNKVFVQLDESKK</sequence>
<dbReference type="RefSeq" id="WP_212696868.1">
    <property type="nucleotide sequence ID" value="NZ_CP058649.1"/>
</dbReference>
<dbReference type="AlphaFoldDB" id="A0A8J8MGY8"/>
<reference evidence="1" key="1">
    <citation type="submission" date="2020-07" db="EMBL/GenBank/DDBJ databases">
        <title>Vallitalea pronyensis genome.</title>
        <authorList>
            <person name="Postec A."/>
        </authorList>
    </citation>
    <scope>NUCLEOTIDE SEQUENCE</scope>
    <source>
        <strain evidence="1">FatNI3</strain>
    </source>
</reference>
<dbReference type="KEGG" id="vpy:HZI73_03465"/>
<dbReference type="EMBL" id="CP058649">
    <property type="protein sequence ID" value="QUI21399.1"/>
    <property type="molecule type" value="Genomic_DNA"/>
</dbReference>
<dbReference type="InterPro" id="IPR014202">
    <property type="entry name" value="Spore_II_R"/>
</dbReference>
<dbReference type="Pfam" id="PF09551">
    <property type="entry name" value="Spore_II_R"/>
    <property type="match status" value="1"/>
</dbReference>
<gene>
    <name evidence="1" type="primary">spoIIR</name>
    <name evidence="1" type="ORF">HZI73_03465</name>
</gene>
<keyword evidence="2" id="KW-1185">Reference proteome</keyword>
<protein>
    <submittedName>
        <fullName evidence="1">Stage II sporulation protein R</fullName>
    </submittedName>
</protein>
<name>A0A8J8MGY8_9FIRM</name>
<dbReference type="Proteomes" id="UP000683246">
    <property type="component" value="Chromosome"/>
</dbReference>